<dbReference type="AlphaFoldDB" id="A0AAD9GH00"/>
<comment type="caution">
    <text evidence="1">The sequence shown here is derived from an EMBL/GenBank/DDBJ whole genome shotgun (WGS) entry which is preliminary data.</text>
</comment>
<dbReference type="SUPFAM" id="SSF64356">
    <property type="entry name" value="SNARE-like"/>
    <property type="match status" value="1"/>
</dbReference>
<dbReference type="InterPro" id="IPR011012">
    <property type="entry name" value="Longin-like_dom_sf"/>
</dbReference>
<reference evidence="1" key="1">
    <citation type="journal article" date="2014" name="Nucleic Acids Res.">
        <title>The evolutionary dynamics of variant antigen genes in Babesia reveal a history of genomic innovation underlying host-parasite interaction.</title>
        <authorList>
            <person name="Jackson A.P."/>
            <person name="Otto T.D."/>
            <person name="Darby A."/>
            <person name="Ramaprasad A."/>
            <person name="Xia D."/>
            <person name="Echaide I.E."/>
            <person name="Farber M."/>
            <person name="Gahlot S."/>
            <person name="Gamble J."/>
            <person name="Gupta D."/>
            <person name="Gupta Y."/>
            <person name="Jackson L."/>
            <person name="Malandrin L."/>
            <person name="Malas T.B."/>
            <person name="Moussa E."/>
            <person name="Nair M."/>
            <person name="Reid A.J."/>
            <person name="Sanders M."/>
            <person name="Sharma J."/>
            <person name="Tracey A."/>
            <person name="Quail M.A."/>
            <person name="Weir W."/>
            <person name="Wastling J.M."/>
            <person name="Hall N."/>
            <person name="Willadsen P."/>
            <person name="Lingelbach K."/>
            <person name="Shiels B."/>
            <person name="Tait A."/>
            <person name="Berriman M."/>
            <person name="Allred D.R."/>
            <person name="Pain A."/>
        </authorList>
    </citation>
    <scope>NUCLEOTIDE SEQUENCE</scope>
    <source>
        <strain evidence="1">1802A</strain>
    </source>
</reference>
<protein>
    <submittedName>
        <fullName evidence="1">Uncharacterized protein</fullName>
    </submittedName>
</protein>
<dbReference type="Pfam" id="PF04628">
    <property type="entry name" value="Sedlin_N"/>
    <property type="match status" value="1"/>
</dbReference>
<evidence type="ECO:0000313" key="1">
    <source>
        <dbReference type="EMBL" id="KAK1938324.1"/>
    </source>
</evidence>
<dbReference type="EMBL" id="JAHBMH010000024">
    <property type="protein sequence ID" value="KAK1938324.1"/>
    <property type="molecule type" value="Genomic_DNA"/>
</dbReference>
<reference evidence="1" key="2">
    <citation type="submission" date="2021-05" db="EMBL/GenBank/DDBJ databases">
        <authorList>
            <person name="Pain A."/>
        </authorList>
    </citation>
    <scope>NUCLEOTIDE SEQUENCE</scope>
    <source>
        <strain evidence="1">1802A</strain>
    </source>
</reference>
<sequence length="174" mass="19408">MAKEENSVVYVTIVGQQNEPIVTRCFGDVDEAELQLSAYATMNVIEEKMVIQRFSNTTGDPSEPYLGFITPTLIGEEFYKVHAYAAATGFKIIAIINEIDASITAIKKVTKSYGHIIYMQLFEGIHILFANAICNPLMTMKFKSPKFDAELCEFHTTSLKKVAAKMVTEFSKSS</sequence>
<dbReference type="InterPro" id="IPR006722">
    <property type="entry name" value="Sedlin"/>
</dbReference>
<dbReference type="Gene3D" id="3.30.450.70">
    <property type="match status" value="1"/>
</dbReference>
<evidence type="ECO:0000313" key="2">
    <source>
        <dbReference type="Proteomes" id="UP001195914"/>
    </source>
</evidence>
<accession>A0AAD9GH00</accession>
<dbReference type="Proteomes" id="UP001195914">
    <property type="component" value="Unassembled WGS sequence"/>
</dbReference>
<name>A0AAD9GH00_BABDI</name>
<dbReference type="GO" id="GO:0005737">
    <property type="term" value="C:cytoplasm"/>
    <property type="evidence" value="ECO:0007669"/>
    <property type="project" value="GOC"/>
</dbReference>
<organism evidence="1 2">
    <name type="scientific">Babesia divergens</name>
    <dbReference type="NCBI Taxonomy" id="32595"/>
    <lineage>
        <taxon>Eukaryota</taxon>
        <taxon>Sar</taxon>
        <taxon>Alveolata</taxon>
        <taxon>Apicomplexa</taxon>
        <taxon>Aconoidasida</taxon>
        <taxon>Piroplasmida</taxon>
        <taxon>Babesiidae</taxon>
        <taxon>Babesia</taxon>
    </lineage>
</organism>
<dbReference type="GO" id="GO:0006888">
    <property type="term" value="P:endoplasmic reticulum to Golgi vesicle-mediated transport"/>
    <property type="evidence" value="ECO:0007669"/>
    <property type="project" value="InterPro"/>
</dbReference>
<keyword evidence="2" id="KW-1185">Reference proteome</keyword>
<proteinExistence type="predicted"/>
<gene>
    <name evidence="1" type="ORF">X943_000180</name>
</gene>